<dbReference type="PANTHER" id="PTHR38846:SF1">
    <property type="entry name" value="C3H1-TYPE DOMAIN-CONTAINING PROTEIN"/>
    <property type="match status" value="1"/>
</dbReference>
<dbReference type="GO" id="GO:0004672">
    <property type="term" value="F:protein kinase activity"/>
    <property type="evidence" value="ECO:0007669"/>
    <property type="project" value="InterPro"/>
</dbReference>
<name>A0A0D2FIR2_CLAB1</name>
<dbReference type="InterPro" id="IPR011009">
    <property type="entry name" value="Kinase-like_dom_sf"/>
</dbReference>
<feature type="domain" description="Protein kinase" evidence="1">
    <location>
        <begin position="1"/>
        <end position="262"/>
    </location>
</feature>
<dbReference type="OrthoDB" id="4153314at2759"/>
<dbReference type="EMBL" id="KN847023">
    <property type="protein sequence ID" value="KIW86582.1"/>
    <property type="molecule type" value="Genomic_DNA"/>
</dbReference>
<reference evidence="2" key="1">
    <citation type="submission" date="2015-01" db="EMBL/GenBank/DDBJ databases">
        <title>The Genome Sequence of Cladophialophora bantiana CBS 173.52.</title>
        <authorList>
            <consortium name="The Broad Institute Genomics Platform"/>
            <person name="Cuomo C."/>
            <person name="de Hoog S."/>
            <person name="Gorbushina A."/>
            <person name="Stielow B."/>
            <person name="Teixiera M."/>
            <person name="Abouelleil A."/>
            <person name="Chapman S.B."/>
            <person name="Priest M."/>
            <person name="Young S.K."/>
            <person name="Wortman J."/>
            <person name="Nusbaum C."/>
            <person name="Birren B."/>
        </authorList>
    </citation>
    <scope>NUCLEOTIDE SEQUENCE [LARGE SCALE GENOMIC DNA]</scope>
    <source>
        <strain evidence="2">CBS 173.52</strain>
    </source>
</reference>
<accession>A0A0D2FIR2</accession>
<keyword evidence="3" id="KW-1185">Reference proteome</keyword>
<protein>
    <recommendedName>
        <fullName evidence="1">Protein kinase domain-containing protein</fullName>
    </recommendedName>
</protein>
<gene>
    <name evidence="2" type="ORF">Z519_12813</name>
</gene>
<evidence type="ECO:0000259" key="1">
    <source>
        <dbReference type="PROSITE" id="PS50011"/>
    </source>
</evidence>
<dbReference type="PANTHER" id="PTHR38846">
    <property type="entry name" value="C3H1-TYPE DOMAIN-CONTAINING PROTEIN"/>
    <property type="match status" value="1"/>
</dbReference>
<dbReference type="GO" id="GO:0005524">
    <property type="term" value="F:ATP binding"/>
    <property type="evidence" value="ECO:0007669"/>
    <property type="project" value="InterPro"/>
</dbReference>
<evidence type="ECO:0000313" key="2">
    <source>
        <dbReference type="EMBL" id="KIW86582.1"/>
    </source>
</evidence>
<dbReference type="InterPro" id="IPR000719">
    <property type="entry name" value="Prot_kinase_dom"/>
</dbReference>
<dbReference type="RefSeq" id="XP_016613251.1">
    <property type="nucleotide sequence ID" value="XM_016770518.1"/>
</dbReference>
<dbReference type="Proteomes" id="UP000053789">
    <property type="component" value="Unassembled WGS sequence"/>
</dbReference>
<dbReference type="GeneID" id="27705741"/>
<evidence type="ECO:0000313" key="3">
    <source>
        <dbReference type="Proteomes" id="UP000053789"/>
    </source>
</evidence>
<dbReference type="PROSITE" id="PS50011">
    <property type="entry name" value="PROTEIN_KINASE_DOM"/>
    <property type="match status" value="1"/>
</dbReference>
<dbReference type="SUPFAM" id="SSF56112">
    <property type="entry name" value="Protein kinase-like (PK-like)"/>
    <property type="match status" value="1"/>
</dbReference>
<organism evidence="2 3">
    <name type="scientific">Cladophialophora bantiana (strain ATCC 10958 / CBS 173.52 / CDC B-1940 / NIH 8579)</name>
    <name type="common">Xylohypha bantiana</name>
    <dbReference type="NCBI Taxonomy" id="1442370"/>
    <lineage>
        <taxon>Eukaryota</taxon>
        <taxon>Fungi</taxon>
        <taxon>Dikarya</taxon>
        <taxon>Ascomycota</taxon>
        <taxon>Pezizomycotina</taxon>
        <taxon>Eurotiomycetes</taxon>
        <taxon>Chaetothyriomycetidae</taxon>
        <taxon>Chaetothyriales</taxon>
        <taxon>Herpotrichiellaceae</taxon>
        <taxon>Cladophialophora</taxon>
    </lineage>
</organism>
<proteinExistence type="predicted"/>
<dbReference type="HOGENOM" id="CLU_841981_0_0_1"/>
<dbReference type="Gene3D" id="1.10.510.10">
    <property type="entry name" value="Transferase(Phosphotransferase) domain 1"/>
    <property type="match status" value="1"/>
</dbReference>
<sequence>MARLHRRYAWAPGDDEARSAWDEFKQTLVLEFQSWYGTDNDNLSKWRSLCRALRIWPIPQSCTECQKAVRGRHVNMVDLLQQRRNGEYQIRIFESLDDLRVRHGDLRLEQWLLDERNARLSDFNGSGFDAQPTLGLKRRSARGLECSSHWLPRPDDVESSEQTDLFALGSSLYELIAGQMPFAGIDDHTIETRYAQGIFPNTEGLLMAPNLAPSQHEMLQHMITDGSLEDEAMAAIAKCSSRTIRTLPANLRRYGNTTTPYIGRGGRPRAITSTMLTPPLELLRDTVSSTYSSMTLSFFVRYFWALDDAGYNKQDSKAGWVVKKSGSASC</sequence>
<dbReference type="AlphaFoldDB" id="A0A0D2FIR2"/>
<dbReference type="VEuPathDB" id="FungiDB:Z519_12813"/>